<keyword evidence="8" id="KW-1185">Reference proteome</keyword>
<name>A0AAE3KD11_9GAMM</name>
<dbReference type="EC" id="1.8.4.11" evidence="4"/>
<dbReference type="Proteomes" id="UP001205843">
    <property type="component" value="Unassembled WGS sequence"/>
</dbReference>
<dbReference type="InterPro" id="IPR002569">
    <property type="entry name" value="Met_Sox_Rdtase_MsrA_dom"/>
</dbReference>
<proteinExistence type="inferred from homology"/>
<dbReference type="PANTHER" id="PTHR43774:SF1">
    <property type="entry name" value="PEPTIDE METHIONINE SULFOXIDE REDUCTASE MSRA 2"/>
    <property type="match status" value="1"/>
</dbReference>
<dbReference type="InterPro" id="IPR036509">
    <property type="entry name" value="Met_Sox_Rdtase_MsrA_sf"/>
</dbReference>
<keyword evidence="5" id="KW-0732">Signal</keyword>
<feature type="active site" evidence="4">
    <location>
        <position position="44"/>
    </location>
</feature>
<keyword evidence="1 4" id="KW-0560">Oxidoreductase</keyword>
<dbReference type="EMBL" id="JALJXV010000007">
    <property type="protein sequence ID" value="MCP1675708.1"/>
    <property type="molecule type" value="Genomic_DNA"/>
</dbReference>
<comment type="caution">
    <text evidence="7">The sequence shown here is derived from an EMBL/GenBank/DDBJ whole genome shotgun (WGS) entry which is preliminary data.</text>
</comment>
<dbReference type="NCBIfam" id="TIGR00401">
    <property type="entry name" value="msrA"/>
    <property type="match status" value="1"/>
</dbReference>
<dbReference type="Pfam" id="PF01625">
    <property type="entry name" value="PMSR"/>
    <property type="match status" value="1"/>
</dbReference>
<evidence type="ECO:0000256" key="5">
    <source>
        <dbReference type="SAM" id="SignalP"/>
    </source>
</evidence>
<dbReference type="Gene3D" id="3.30.1060.10">
    <property type="entry name" value="Peptide methionine sulphoxide reductase MsrA"/>
    <property type="match status" value="1"/>
</dbReference>
<evidence type="ECO:0000256" key="4">
    <source>
        <dbReference type="HAMAP-Rule" id="MF_01401"/>
    </source>
</evidence>
<comment type="function">
    <text evidence="4">Has an important function as a repair enzyme for proteins that have been inactivated by oxidation. Catalyzes the reversible oxidation-reduction of methionine sulfoxide in proteins to methionine.</text>
</comment>
<dbReference type="SUPFAM" id="SSF55068">
    <property type="entry name" value="Peptide methionine sulfoxide reductase"/>
    <property type="match status" value="1"/>
</dbReference>
<evidence type="ECO:0000256" key="3">
    <source>
        <dbReference type="ARBA" id="ARBA00048782"/>
    </source>
</evidence>
<reference evidence="7" key="1">
    <citation type="submission" date="2022-03" db="EMBL/GenBank/DDBJ databases">
        <title>Genomic Encyclopedia of Type Strains, Phase III (KMG-III): the genomes of soil and plant-associated and newly described type strains.</title>
        <authorList>
            <person name="Whitman W."/>
        </authorList>
    </citation>
    <scope>NUCLEOTIDE SEQUENCE</scope>
    <source>
        <strain evidence="7">ANL 6-2</strain>
    </source>
</reference>
<comment type="similarity">
    <text evidence="4">Belongs to the MsrA Met sulfoxide reductase family.</text>
</comment>
<evidence type="ECO:0000256" key="1">
    <source>
        <dbReference type="ARBA" id="ARBA00023002"/>
    </source>
</evidence>
<comment type="catalytic activity">
    <reaction evidence="3 4">
        <text>[thioredoxin]-disulfide + L-methionine + H2O = L-methionine (S)-S-oxide + [thioredoxin]-dithiol</text>
        <dbReference type="Rhea" id="RHEA:19993"/>
        <dbReference type="Rhea" id="RHEA-COMP:10698"/>
        <dbReference type="Rhea" id="RHEA-COMP:10700"/>
        <dbReference type="ChEBI" id="CHEBI:15377"/>
        <dbReference type="ChEBI" id="CHEBI:29950"/>
        <dbReference type="ChEBI" id="CHEBI:50058"/>
        <dbReference type="ChEBI" id="CHEBI:57844"/>
        <dbReference type="ChEBI" id="CHEBI:58772"/>
        <dbReference type="EC" id="1.8.4.11"/>
    </reaction>
</comment>
<protein>
    <recommendedName>
        <fullName evidence="4">Peptide methionine sulfoxide reductase MsrA</fullName>
        <shortName evidence="4">Protein-methionine-S-oxide reductase</shortName>
        <ecNumber evidence="4">1.8.4.11</ecNumber>
    </recommendedName>
    <alternativeName>
        <fullName evidence="4">Peptide-methionine (S)-S-oxide reductase</fullName>
        <shortName evidence="4">Peptide Met(O) reductase</shortName>
    </alternativeName>
</protein>
<evidence type="ECO:0000256" key="2">
    <source>
        <dbReference type="ARBA" id="ARBA00047806"/>
    </source>
</evidence>
<sequence length="215" mass="24262">MNTTMMSIRGLLSIPVLLLACAFVPANGFADEDERATALFAGGCFWCVEEAFDAVDGVVATTSGFAGGHVENPSYERVVAGNTGHYESVLVEYDPTQVSYDELLYVFWRNVDPLDGGGQFCDRGDHYRAAIFAGSEDEHRAARASKEELEESGRFEAPIATEILDRSTFYPAEEYHQNYYQKNPLRYRFYVTSCRRYARLDQVWEMKPGRREGSK</sequence>
<feature type="chain" id="PRO_5042105657" description="Peptide methionine sulfoxide reductase MsrA" evidence="5">
    <location>
        <begin position="31"/>
        <end position="215"/>
    </location>
</feature>
<evidence type="ECO:0000259" key="6">
    <source>
        <dbReference type="Pfam" id="PF01625"/>
    </source>
</evidence>
<organism evidence="7 8">
    <name type="scientific">Natronocella acetinitrilica</name>
    <dbReference type="NCBI Taxonomy" id="414046"/>
    <lineage>
        <taxon>Bacteria</taxon>
        <taxon>Pseudomonadati</taxon>
        <taxon>Pseudomonadota</taxon>
        <taxon>Gammaproteobacteria</taxon>
        <taxon>Chromatiales</taxon>
        <taxon>Ectothiorhodospiraceae</taxon>
        <taxon>Natronocella</taxon>
    </lineage>
</organism>
<gene>
    <name evidence="4" type="primary">msrA</name>
    <name evidence="7" type="ORF">J2T57_002863</name>
</gene>
<accession>A0AAE3KD11</accession>
<comment type="catalytic activity">
    <reaction evidence="2 4">
        <text>L-methionyl-[protein] + [thioredoxin]-disulfide + H2O = L-methionyl-(S)-S-oxide-[protein] + [thioredoxin]-dithiol</text>
        <dbReference type="Rhea" id="RHEA:14217"/>
        <dbReference type="Rhea" id="RHEA-COMP:10698"/>
        <dbReference type="Rhea" id="RHEA-COMP:10700"/>
        <dbReference type="Rhea" id="RHEA-COMP:12313"/>
        <dbReference type="Rhea" id="RHEA-COMP:12315"/>
        <dbReference type="ChEBI" id="CHEBI:15377"/>
        <dbReference type="ChEBI" id="CHEBI:16044"/>
        <dbReference type="ChEBI" id="CHEBI:29950"/>
        <dbReference type="ChEBI" id="CHEBI:44120"/>
        <dbReference type="ChEBI" id="CHEBI:50058"/>
        <dbReference type="EC" id="1.8.4.11"/>
    </reaction>
</comment>
<evidence type="ECO:0000313" key="7">
    <source>
        <dbReference type="EMBL" id="MCP1675708.1"/>
    </source>
</evidence>
<dbReference type="AlphaFoldDB" id="A0AAE3KD11"/>
<dbReference type="GO" id="GO:0008113">
    <property type="term" value="F:peptide-methionine (S)-S-oxide reductase activity"/>
    <property type="evidence" value="ECO:0007669"/>
    <property type="project" value="UniProtKB-UniRule"/>
</dbReference>
<feature type="domain" description="Peptide methionine sulphoxide reductase MsrA" evidence="6">
    <location>
        <begin position="37"/>
        <end position="188"/>
    </location>
</feature>
<dbReference type="HAMAP" id="MF_01401">
    <property type="entry name" value="MsrA"/>
    <property type="match status" value="1"/>
</dbReference>
<evidence type="ECO:0000313" key="8">
    <source>
        <dbReference type="Proteomes" id="UP001205843"/>
    </source>
</evidence>
<feature type="signal peptide" evidence="5">
    <location>
        <begin position="1"/>
        <end position="30"/>
    </location>
</feature>
<dbReference type="PANTHER" id="PTHR43774">
    <property type="entry name" value="PEPTIDE METHIONINE SULFOXIDE REDUCTASE"/>
    <property type="match status" value="1"/>
</dbReference>